<gene>
    <name evidence="3" type="primary">LOC115733518</name>
</gene>
<dbReference type="GeneID" id="115733518"/>
<feature type="compositionally biased region" description="Basic and acidic residues" evidence="1">
    <location>
        <begin position="77"/>
        <end position="110"/>
    </location>
</feature>
<dbReference type="RefSeq" id="XP_048132286.1">
    <property type="nucleotide sequence ID" value="XM_048276329.1"/>
</dbReference>
<organism evidence="2 3">
    <name type="scientific">Rhodamnia argentea</name>
    <dbReference type="NCBI Taxonomy" id="178133"/>
    <lineage>
        <taxon>Eukaryota</taxon>
        <taxon>Viridiplantae</taxon>
        <taxon>Streptophyta</taxon>
        <taxon>Embryophyta</taxon>
        <taxon>Tracheophyta</taxon>
        <taxon>Spermatophyta</taxon>
        <taxon>Magnoliopsida</taxon>
        <taxon>eudicotyledons</taxon>
        <taxon>Gunneridae</taxon>
        <taxon>Pentapetalae</taxon>
        <taxon>rosids</taxon>
        <taxon>malvids</taxon>
        <taxon>Myrtales</taxon>
        <taxon>Myrtaceae</taxon>
        <taxon>Myrtoideae</taxon>
        <taxon>Myrteae</taxon>
        <taxon>Australasian group</taxon>
        <taxon>Rhodamnia</taxon>
    </lineage>
</organism>
<accession>A0ABM3H6Q7</accession>
<proteinExistence type="predicted"/>
<evidence type="ECO:0000256" key="1">
    <source>
        <dbReference type="SAM" id="MobiDB-lite"/>
    </source>
</evidence>
<dbReference type="PANTHER" id="PTHR47005:SF5">
    <property type="entry name" value="HEAVY METAL TRANSPORT_DETOXIFICATION SUPERFAMILY PROTEIN"/>
    <property type="match status" value="1"/>
</dbReference>
<dbReference type="SUPFAM" id="SSF55008">
    <property type="entry name" value="HMA, heavy metal-associated domain"/>
    <property type="match status" value="1"/>
</dbReference>
<keyword evidence="2" id="KW-1185">Reference proteome</keyword>
<dbReference type="InterPro" id="IPR036163">
    <property type="entry name" value="HMA_dom_sf"/>
</dbReference>
<name>A0ABM3H6Q7_9MYRT</name>
<dbReference type="PANTHER" id="PTHR47005">
    <property type="entry name" value="HEAVY METAL TRANSPORT/DETOXIFICATION SUPERFAMILY PROTEIN"/>
    <property type="match status" value="1"/>
</dbReference>
<feature type="compositionally biased region" description="Pro residues" evidence="1">
    <location>
        <begin position="111"/>
        <end position="153"/>
    </location>
</feature>
<evidence type="ECO:0000313" key="2">
    <source>
        <dbReference type="Proteomes" id="UP000827889"/>
    </source>
</evidence>
<dbReference type="Proteomes" id="UP000827889">
    <property type="component" value="Chromosome 3"/>
</dbReference>
<reference evidence="3" key="1">
    <citation type="submission" date="2025-08" db="UniProtKB">
        <authorList>
            <consortium name="RefSeq"/>
        </authorList>
    </citation>
    <scope>IDENTIFICATION</scope>
    <source>
        <tissue evidence="3">Leaf</tissue>
    </source>
</reference>
<protein>
    <submittedName>
        <fullName evidence="3">Protein PYRICULARIA ORYZAE RESISTANCE 21-like isoform X5</fullName>
    </submittedName>
</protein>
<sequence>MAEKVTRMLIKVEDLQCCRCYKKNKKILCKFPQIQDQIYDEKRNEVLITVVCCSPKKIRQKIICKGGKTVKSVEILLDKPKEQEKPKEPEKKPEKLKELEKPKDPPKEPAKPPAPAPAPAPDPAPAPAPPPKPPEQAPPKPPQPPPQPLPLKEPEPVPGYWPVPMYPMVGVCWCPCYEGYGGGPCYYHGHGRPAMCYDGCGRLAYECHGGSRGYFVNRCDYFSEENPTRCTVM</sequence>
<feature type="region of interest" description="Disordered" evidence="1">
    <location>
        <begin position="77"/>
        <end position="153"/>
    </location>
</feature>
<evidence type="ECO:0000313" key="3">
    <source>
        <dbReference type="RefSeq" id="XP_048132286.1"/>
    </source>
</evidence>